<dbReference type="AlphaFoldDB" id="C0PAL2"/>
<reference evidence="1" key="1">
    <citation type="journal article" date="2009" name="PLoS Genet.">
        <title>Sequencing, mapping, and analysis of 27,455 maize full-length cDNAs.</title>
        <authorList>
            <person name="Soderlund C."/>
            <person name="Descour A."/>
            <person name="Kudrna D."/>
            <person name="Bomhoff M."/>
            <person name="Boyd L."/>
            <person name="Currie J."/>
            <person name="Angelova A."/>
            <person name="Collura K."/>
            <person name="Wissotski M."/>
            <person name="Ashley E."/>
            <person name="Morrow D."/>
            <person name="Fernandes J."/>
            <person name="Walbot V."/>
            <person name="Yu Y."/>
        </authorList>
    </citation>
    <scope>NUCLEOTIDE SEQUENCE</scope>
    <source>
        <strain evidence="1">B73</strain>
    </source>
</reference>
<name>C0PAL2_MAIZE</name>
<sequence>MTTIVCSVDTSGLTQYICRTSIPSSNNQSTGPHLPWGYTVFDQEASCRIACS</sequence>
<evidence type="ECO:0000313" key="1">
    <source>
        <dbReference type="EMBL" id="ACN31207.1"/>
    </source>
</evidence>
<organism evidence="1">
    <name type="scientific">Zea mays</name>
    <name type="common">Maize</name>
    <dbReference type="NCBI Taxonomy" id="4577"/>
    <lineage>
        <taxon>Eukaryota</taxon>
        <taxon>Viridiplantae</taxon>
        <taxon>Streptophyta</taxon>
        <taxon>Embryophyta</taxon>
        <taxon>Tracheophyta</taxon>
        <taxon>Spermatophyta</taxon>
        <taxon>Magnoliopsida</taxon>
        <taxon>Liliopsida</taxon>
        <taxon>Poales</taxon>
        <taxon>Poaceae</taxon>
        <taxon>PACMAD clade</taxon>
        <taxon>Panicoideae</taxon>
        <taxon>Andropogonodae</taxon>
        <taxon>Andropogoneae</taxon>
        <taxon>Tripsacinae</taxon>
        <taxon>Zea</taxon>
    </lineage>
</organism>
<proteinExistence type="evidence at transcript level"/>
<accession>C0PAL2</accession>
<protein>
    <submittedName>
        <fullName evidence="1">Uncharacterized protein</fullName>
    </submittedName>
</protein>
<dbReference type="EMBL" id="BT065331">
    <property type="protein sequence ID" value="ACN31207.1"/>
    <property type="molecule type" value="mRNA"/>
</dbReference>
<reference evidence="1" key="2">
    <citation type="submission" date="2012-06" db="EMBL/GenBank/DDBJ databases">
        <authorList>
            <person name="Yu Y."/>
            <person name="Currie J."/>
            <person name="Lomeli R."/>
            <person name="Angelova A."/>
            <person name="Collura K."/>
            <person name="Wissotski M."/>
            <person name="Campos D."/>
            <person name="Kudrna D."/>
            <person name="Golser W."/>
            <person name="Ashely E."/>
            <person name="Descour A."/>
            <person name="Fernandes J."/>
            <person name="Soderlund C."/>
            <person name="Walbot V."/>
        </authorList>
    </citation>
    <scope>NUCLEOTIDE SEQUENCE</scope>
    <source>
        <strain evidence="1">B73</strain>
    </source>
</reference>